<evidence type="ECO:0000313" key="2">
    <source>
        <dbReference type="EMBL" id="RHL79973.1"/>
    </source>
</evidence>
<keyword evidence="1" id="KW-0472">Membrane</keyword>
<dbReference type="EMBL" id="QRPB01000006">
    <property type="protein sequence ID" value="RHL79973.1"/>
    <property type="molecule type" value="Genomic_DNA"/>
</dbReference>
<sequence>MIILIKYEVPRKIEQGREKMKKIISNLSVVIFVIGCVIMEITTWFIDSYVMFYIGIIIVIVGIIGMIIQGKFKKVIEFIIEYF</sequence>
<dbReference type="AlphaFoldDB" id="A0A396FGB7"/>
<accession>A0A396FGB7</accession>
<feature type="transmembrane region" description="Helical" evidence="1">
    <location>
        <begin position="50"/>
        <end position="68"/>
    </location>
</feature>
<name>A0A396FGB7_9FIRM</name>
<organism evidence="2 3">
    <name type="scientific">Agathobacter rectalis</name>
    <dbReference type="NCBI Taxonomy" id="39491"/>
    <lineage>
        <taxon>Bacteria</taxon>
        <taxon>Bacillati</taxon>
        <taxon>Bacillota</taxon>
        <taxon>Clostridia</taxon>
        <taxon>Lachnospirales</taxon>
        <taxon>Lachnospiraceae</taxon>
        <taxon>Agathobacter</taxon>
    </lineage>
</organism>
<reference evidence="2 3" key="1">
    <citation type="submission" date="2018-08" db="EMBL/GenBank/DDBJ databases">
        <title>A genome reference for cultivated species of the human gut microbiota.</title>
        <authorList>
            <person name="Zou Y."/>
            <person name="Xue W."/>
            <person name="Luo G."/>
        </authorList>
    </citation>
    <scope>NUCLEOTIDE SEQUENCE [LARGE SCALE GENOMIC DNA]</scope>
    <source>
        <strain evidence="2 3">AF36-2BH</strain>
    </source>
</reference>
<dbReference type="Proteomes" id="UP000266698">
    <property type="component" value="Unassembled WGS sequence"/>
</dbReference>
<feature type="transmembrane region" description="Helical" evidence="1">
    <location>
        <begin position="23"/>
        <end position="44"/>
    </location>
</feature>
<evidence type="ECO:0000256" key="1">
    <source>
        <dbReference type="SAM" id="Phobius"/>
    </source>
</evidence>
<gene>
    <name evidence="2" type="ORF">DW001_06405</name>
</gene>
<comment type="caution">
    <text evidence="2">The sequence shown here is derived from an EMBL/GenBank/DDBJ whole genome shotgun (WGS) entry which is preliminary data.</text>
</comment>
<proteinExistence type="predicted"/>
<protein>
    <submittedName>
        <fullName evidence="2">Uncharacterized protein</fullName>
    </submittedName>
</protein>
<keyword evidence="1" id="KW-0812">Transmembrane</keyword>
<keyword evidence="1" id="KW-1133">Transmembrane helix</keyword>
<evidence type="ECO:0000313" key="3">
    <source>
        <dbReference type="Proteomes" id="UP000266698"/>
    </source>
</evidence>